<gene>
    <name evidence="1" type="ORF">GCM10010492_26380</name>
</gene>
<name>A0ABN0TPG6_9PSEU</name>
<organism evidence="1 2">
    <name type="scientific">Saccharothrix mutabilis subsp. mutabilis</name>
    <dbReference type="NCBI Taxonomy" id="66855"/>
    <lineage>
        <taxon>Bacteria</taxon>
        <taxon>Bacillati</taxon>
        <taxon>Actinomycetota</taxon>
        <taxon>Actinomycetes</taxon>
        <taxon>Pseudonocardiales</taxon>
        <taxon>Pseudonocardiaceae</taxon>
        <taxon>Saccharothrix</taxon>
    </lineage>
</organism>
<evidence type="ECO:0000313" key="1">
    <source>
        <dbReference type="EMBL" id="GAA0226829.1"/>
    </source>
</evidence>
<protein>
    <submittedName>
        <fullName evidence="1">Uncharacterized protein</fullName>
    </submittedName>
</protein>
<comment type="caution">
    <text evidence="1">The sequence shown here is derived from an EMBL/GenBank/DDBJ whole genome shotgun (WGS) entry which is preliminary data.</text>
</comment>
<proteinExistence type="predicted"/>
<sequence>MLALADTGDSVEPEAGQRVGHRLSLRVEDFGLRHDVDDDSGHDRLLPGRRAGGTAEAYLTWVFINFPGGGRHTFTWVHPIESSGFGGAAC</sequence>
<dbReference type="Proteomes" id="UP001500416">
    <property type="component" value="Unassembled WGS sequence"/>
</dbReference>
<reference evidence="1 2" key="1">
    <citation type="journal article" date="2019" name="Int. J. Syst. Evol. Microbiol.">
        <title>The Global Catalogue of Microorganisms (GCM) 10K type strain sequencing project: providing services to taxonomists for standard genome sequencing and annotation.</title>
        <authorList>
            <consortium name="The Broad Institute Genomics Platform"/>
            <consortium name="The Broad Institute Genome Sequencing Center for Infectious Disease"/>
            <person name="Wu L."/>
            <person name="Ma J."/>
        </authorList>
    </citation>
    <scope>NUCLEOTIDE SEQUENCE [LARGE SCALE GENOMIC DNA]</scope>
    <source>
        <strain evidence="1 2">JCM 3380</strain>
    </source>
</reference>
<accession>A0ABN0TPG6</accession>
<dbReference type="EMBL" id="BAAABU010000004">
    <property type="protein sequence ID" value="GAA0226829.1"/>
    <property type="molecule type" value="Genomic_DNA"/>
</dbReference>
<keyword evidence="2" id="KW-1185">Reference proteome</keyword>
<evidence type="ECO:0000313" key="2">
    <source>
        <dbReference type="Proteomes" id="UP001500416"/>
    </source>
</evidence>